<comment type="caution">
    <text evidence="3">The sequence shown here is derived from an EMBL/GenBank/DDBJ whole genome shotgun (WGS) entry which is preliminary data.</text>
</comment>
<dbReference type="InterPro" id="IPR037171">
    <property type="entry name" value="NagB/RpiA_transferase-like"/>
</dbReference>
<dbReference type="Gene3D" id="3.40.50.1360">
    <property type="match status" value="1"/>
</dbReference>
<proteinExistence type="predicted"/>
<dbReference type="PANTHER" id="PTHR11934:SF0">
    <property type="entry name" value="RIBOSE-5-PHOSPHATE ISOMERASE"/>
    <property type="match status" value="1"/>
</dbReference>
<name>C0EVK5_9FIRM</name>
<sequence>MTEKGDRIMNMKQLCAKEALKYIKDGMCIGLGGGSTIGYLAEYLAKEERKITVVTPSDDTAELCKNLGLMVLSLEMTAHINIAFDGCDELDKELNALKANGAIHTKEKIIASMAEKYVLLIDESKFYDTLPLKDSVTLEVIPQSRNYVQAQIEKLGGKAVMRKSGAKAGFVISDNGNYIMDTDFSNVAAFAGKPEELHQKLKQLTGVVETALFIDVVAFALCVCGDEVKVIEK</sequence>
<dbReference type="GO" id="GO:0005829">
    <property type="term" value="C:cytosol"/>
    <property type="evidence" value="ECO:0007669"/>
    <property type="project" value="TreeGrafter"/>
</dbReference>
<dbReference type="GO" id="GO:0009052">
    <property type="term" value="P:pentose-phosphate shunt, non-oxidative branch"/>
    <property type="evidence" value="ECO:0007669"/>
    <property type="project" value="InterPro"/>
</dbReference>
<reference evidence="3 4" key="2">
    <citation type="submission" date="2009-02" db="EMBL/GenBank/DDBJ databases">
        <title>Draft genome sequence of Eubacterium hallii (DSM 3353).</title>
        <authorList>
            <person name="Sudarsanam P."/>
            <person name="Ley R."/>
            <person name="Guruge J."/>
            <person name="Turnbaugh P.J."/>
            <person name="Mahowald M."/>
            <person name="Liep D."/>
            <person name="Gordon J."/>
        </authorList>
    </citation>
    <scope>NUCLEOTIDE SEQUENCE [LARGE SCALE GENOMIC DNA]</scope>
    <source>
        <strain evidence="3 4">DSM 3353</strain>
    </source>
</reference>
<dbReference type="Pfam" id="PF06026">
    <property type="entry name" value="Rib_5-P_isom_A"/>
    <property type="match status" value="1"/>
</dbReference>
<dbReference type="EMBL" id="ACEP01000064">
    <property type="protein sequence ID" value="EEG36860.1"/>
    <property type="molecule type" value="Genomic_DNA"/>
</dbReference>
<evidence type="ECO:0000256" key="2">
    <source>
        <dbReference type="NCBIfam" id="TIGR00021"/>
    </source>
</evidence>
<dbReference type="SUPFAM" id="SSF100950">
    <property type="entry name" value="NagB/RpiA/CoA transferase-like"/>
    <property type="match status" value="1"/>
</dbReference>
<protein>
    <recommendedName>
        <fullName evidence="2">Ribose 5-phosphate isomerase A</fullName>
        <ecNumber evidence="2">5.3.1.6</ecNumber>
    </recommendedName>
</protein>
<dbReference type="Gene3D" id="3.30.70.260">
    <property type="match status" value="1"/>
</dbReference>
<accession>C0EVK5</accession>
<dbReference type="EC" id="5.3.1.6" evidence="2"/>
<dbReference type="SMART" id="SM01134">
    <property type="entry name" value="DeoRC"/>
    <property type="match status" value="1"/>
</dbReference>
<reference evidence="3 4" key="1">
    <citation type="submission" date="2009-01" db="EMBL/GenBank/DDBJ databases">
        <authorList>
            <person name="Fulton L."/>
            <person name="Clifton S."/>
            <person name="Fulton B."/>
            <person name="Xu J."/>
            <person name="Minx P."/>
            <person name="Pepin K.H."/>
            <person name="Johnson M."/>
            <person name="Bhonagiri V."/>
            <person name="Nash W.E."/>
            <person name="Mardis E.R."/>
            <person name="Wilson R.K."/>
        </authorList>
    </citation>
    <scope>NUCLEOTIDE SEQUENCE [LARGE SCALE GENOMIC DNA]</scope>
    <source>
        <strain evidence="3 4">DSM 3353</strain>
    </source>
</reference>
<dbReference type="Proteomes" id="UP000003174">
    <property type="component" value="Unassembled WGS sequence"/>
</dbReference>
<dbReference type="SUPFAM" id="SSF75445">
    <property type="entry name" value="D-ribose-5-phosphate isomerase (RpiA), lid domain"/>
    <property type="match status" value="1"/>
</dbReference>
<evidence type="ECO:0000256" key="1">
    <source>
        <dbReference type="ARBA" id="ARBA00023235"/>
    </source>
</evidence>
<evidence type="ECO:0000313" key="3">
    <source>
        <dbReference type="EMBL" id="EEG36860.1"/>
    </source>
</evidence>
<organism evidence="3 4">
    <name type="scientific">Anaerobutyricum hallii DSM 3353</name>
    <dbReference type="NCBI Taxonomy" id="411469"/>
    <lineage>
        <taxon>Bacteria</taxon>
        <taxon>Bacillati</taxon>
        <taxon>Bacillota</taxon>
        <taxon>Clostridia</taxon>
        <taxon>Lachnospirales</taxon>
        <taxon>Lachnospiraceae</taxon>
        <taxon>Anaerobutyricum</taxon>
    </lineage>
</organism>
<dbReference type="NCBIfam" id="TIGR00021">
    <property type="entry name" value="rpiA"/>
    <property type="match status" value="1"/>
</dbReference>
<gene>
    <name evidence="3" type="primary">rpiA</name>
    <name evidence="3" type="ORF">EUBHAL_01443</name>
</gene>
<dbReference type="InterPro" id="IPR004788">
    <property type="entry name" value="Ribose5P_isomerase_type_A"/>
</dbReference>
<dbReference type="AlphaFoldDB" id="C0EVK5"/>
<dbReference type="eggNOG" id="COG0120">
    <property type="taxonomic scope" value="Bacteria"/>
</dbReference>
<keyword evidence="1 3" id="KW-0413">Isomerase</keyword>
<evidence type="ECO:0000313" key="4">
    <source>
        <dbReference type="Proteomes" id="UP000003174"/>
    </source>
</evidence>
<dbReference type="GO" id="GO:0006014">
    <property type="term" value="P:D-ribose metabolic process"/>
    <property type="evidence" value="ECO:0007669"/>
    <property type="project" value="TreeGrafter"/>
</dbReference>
<dbReference type="GO" id="GO:0004751">
    <property type="term" value="F:ribose-5-phosphate isomerase activity"/>
    <property type="evidence" value="ECO:0007669"/>
    <property type="project" value="UniProtKB-UniRule"/>
</dbReference>
<dbReference type="PANTHER" id="PTHR11934">
    <property type="entry name" value="RIBOSE-5-PHOSPHATE ISOMERASE"/>
    <property type="match status" value="1"/>
</dbReference>
<dbReference type="CDD" id="cd01398">
    <property type="entry name" value="RPI_A"/>
    <property type="match status" value="1"/>
</dbReference>